<sequence length="137" mass="15993">MKLKPKAYSMGTCGYEILYKCAKCAYPFTVANDSWHFCPCCGQEIDWGVIIQANEEWKQKFLKTLDKPEEKQKLLDELDVLNTHAEVDTRYEMRQTEATKRAIMKSNISYYLGNGWTKEQLIEKGFFKPEDFDDVAL</sequence>
<dbReference type="GO" id="GO:0000428">
    <property type="term" value="C:DNA-directed RNA polymerase complex"/>
    <property type="evidence" value="ECO:0007669"/>
    <property type="project" value="UniProtKB-KW"/>
</dbReference>
<dbReference type="EMBL" id="BK032598">
    <property type="protein sequence ID" value="DAF50620.1"/>
    <property type="molecule type" value="Genomic_DNA"/>
</dbReference>
<protein>
    <submittedName>
        <fullName evidence="1">DNA-directed RNA polymerase II subunit</fullName>
    </submittedName>
</protein>
<accession>A0A8S5SHU3</accession>
<evidence type="ECO:0000313" key="1">
    <source>
        <dbReference type="EMBL" id="DAF50620.1"/>
    </source>
</evidence>
<organism evidence="1">
    <name type="scientific">Phage sp. ctqZP6</name>
    <dbReference type="NCBI Taxonomy" id="2828010"/>
    <lineage>
        <taxon>Viruses</taxon>
    </lineage>
</organism>
<reference evidence="1" key="1">
    <citation type="journal article" date="2021" name="Proc. Natl. Acad. Sci. U.S.A.">
        <title>A Catalog of Tens of Thousands of Viruses from Human Metagenomes Reveals Hidden Associations with Chronic Diseases.</title>
        <authorList>
            <person name="Tisza M.J."/>
            <person name="Buck C.B."/>
        </authorList>
    </citation>
    <scope>NUCLEOTIDE SEQUENCE</scope>
    <source>
        <strain evidence="1">CtqZP6</strain>
    </source>
</reference>
<keyword evidence="1" id="KW-0240">DNA-directed RNA polymerase</keyword>
<keyword evidence="1" id="KW-0804">Transcription</keyword>
<proteinExistence type="predicted"/>
<name>A0A8S5SHU3_9VIRU</name>